<dbReference type="Pfam" id="PF09367">
    <property type="entry name" value="CpeS"/>
    <property type="match status" value="1"/>
</dbReference>
<dbReference type="KEGG" id="gvi:glr1192"/>
<protein>
    <recommendedName>
        <fullName evidence="3">Chromophore lyase CpcS/CpeS</fullName>
        <ecNumber evidence="3">4.-.-.-</ecNumber>
    </recommendedName>
</protein>
<dbReference type="HAMAP" id="MF_01459">
    <property type="entry name" value="Chrphore_lyase_CpxS"/>
    <property type="match status" value="1"/>
</dbReference>
<dbReference type="Gene3D" id="2.40.128.20">
    <property type="match status" value="1"/>
</dbReference>
<organism evidence="4 5">
    <name type="scientific">Gloeobacter violaceus (strain ATCC 29082 / PCC 7421)</name>
    <dbReference type="NCBI Taxonomy" id="251221"/>
    <lineage>
        <taxon>Bacteria</taxon>
        <taxon>Bacillati</taxon>
        <taxon>Cyanobacteriota</taxon>
        <taxon>Cyanophyceae</taxon>
        <taxon>Gloeobacterales</taxon>
        <taxon>Gloeobacteraceae</taxon>
        <taxon>Gloeobacter</taxon>
    </lineage>
</organism>
<name>Q7NLD4_GLOVI</name>
<keyword evidence="5" id="KW-1185">Reference proteome</keyword>
<evidence type="ECO:0000313" key="5">
    <source>
        <dbReference type="Proteomes" id="UP000000557"/>
    </source>
</evidence>
<dbReference type="RefSeq" id="WP_011141192.1">
    <property type="nucleotide sequence ID" value="NC_005125.1"/>
</dbReference>
<sequence>MVIVKHVTEFFEQSFGRWRSQRSGHHLAFSHFEEVRSTIDIEPLTAADPAVAELCHRYGVSAEAITHPFRMRWQGESDWEENATFEGSTVLVPVPDPGDATRGKLLRDQGYAETVAAVGEYAFGPDGTFVLFTDYERASAEERIWFATPNVRFRVSLIRTRDGAGVTTASFSSEIRALAK</sequence>
<dbReference type="eggNOG" id="ENOG502ZBV6">
    <property type="taxonomic scope" value="Bacteria"/>
</dbReference>
<dbReference type="EnsemblBacteria" id="BAC89133">
    <property type="protein sequence ID" value="BAC89133"/>
    <property type="gene ID" value="BAC89133"/>
</dbReference>
<dbReference type="STRING" id="251221.gene:10758671"/>
<dbReference type="PhylomeDB" id="Q7NLD4"/>
<dbReference type="InParanoid" id="Q7NLD4"/>
<dbReference type="HOGENOM" id="CLU_096258_0_0_3"/>
<dbReference type="InterPro" id="IPR018536">
    <property type="entry name" value="CpcS/CpeS"/>
</dbReference>
<dbReference type="OrthoDB" id="554080at2"/>
<dbReference type="InterPro" id="IPR012674">
    <property type="entry name" value="Calycin"/>
</dbReference>
<dbReference type="GO" id="GO:0017006">
    <property type="term" value="P:protein-tetrapyrrole linkage"/>
    <property type="evidence" value="ECO:0007669"/>
    <property type="project" value="UniProtKB-UniRule"/>
</dbReference>
<proteinExistence type="inferred from homology"/>
<comment type="similarity">
    <text evidence="1 3">Belongs to the CpcS/CpeS biliprotein lyase family.</text>
</comment>
<evidence type="ECO:0000256" key="1">
    <source>
        <dbReference type="ARBA" id="ARBA00010681"/>
    </source>
</evidence>
<dbReference type="PATRIC" id="fig|251221.4.peg.1216"/>
<evidence type="ECO:0000256" key="3">
    <source>
        <dbReference type="HAMAP-Rule" id="MF_01459"/>
    </source>
</evidence>
<dbReference type="AlphaFoldDB" id="Q7NLD4"/>
<evidence type="ECO:0000313" key="4">
    <source>
        <dbReference type="EMBL" id="BAC89133.1"/>
    </source>
</evidence>
<dbReference type="EMBL" id="BA000045">
    <property type="protein sequence ID" value="BAC89133.1"/>
    <property type="molecule type" value="Genomic_DNA"/>
</dbReference>
<evidence type="ECO:0000256" key="2">
    <source>
        <dbReference type="ARBA" id="ARBA00023239"/>
    </source>
</evidence>
<dbReference type="GO" id="GO:0016829">
    <property type="term" value="F:lyase activity"/>
    <property type="evidence" value="ECO:0007669"/>
    <property type="project" value="UniProtKB-KW"/>
</dbReference>
<reference evidence="4 5" key="2">
    <citation type="journal article" date="2003" name="DNA Res.">
        <title>Complete genome structure of Gloeobacter violaceus PCC 7421, a cyanobacterium that lacks thylakoids (supplement).</title>
        <authorList>
            <person name="Nakamura Y."/>
            <person name="Kaneko T."/>
            <person name="Sato S."/>
            <person name="Mimuro M."/>
            <person name="Miyashita H."/>
            <person name="Tsuchiya T."/>
            <person name="Sasamoto S."/>
            <person name="Watanabe A."/>
            <person name="Kawashima K."/>
            <person name="Kishida Y."/>
            <person name="Kiyokawa C."/>
            <person name="Kohara M."/>
            <person name="Matsumoto M."/>
            <person name="Matsuno A."/>
            <person name="Nakazaki N."/>
            <person name="Shimpo S."/>
            <person name="Takeuchi C."/>
            <person name="Yamada M."/>
            <person name="Tabata S."/>
        </authorList>
    </citation>
    <scope>NUCLEOTIDE SEQUENCE [LARGE SCALE GENOMIC DNA]</scope>
    <source>
        <strain evidence="5">ATCC 29082 / PCC 7421</strain>
    </source>
</reference>
<dbReference type="EC" id="4.-.-.-" evidence="3"/>
<accession>Q7NLD4</accession>
<keyword evidence="2 3" id="KW-0456">Lyase</keyword>
<dbReference type="Proteomes" id="UP000000557">
    <property type="component" value="Chromosome"/>
</dbReference>
<gene>
    <name evidence="4" type="primary">cpeS</name>
    <name evidence="3" type="synonym">cpcS</name>
</gene>
<comment type="function">
    <text evidence="3">Covalently attaches a chromophore to Cys residue(s) of phycobiliproteins.</text>
</comment>
<dbReference type="CDD" id="cd19433">
    <property type="entry name" value="lipocalin_CpcS-CpeS"/>
    <property type="match status" value="1"/>
</dbReference>
<reference evidence="4 5" key="1">
    <citation type="journal article" date="2003" name="DNA Res.">
        <title>Complete genome structure of Gloeobacter violaceus PCC 7421, a cyanobacterium that lacks thylakoids.</title>
        <authorList>
            <person name="Nakamura Y."/>
            <person name="Kaneko T."/>
            <person name="Sato S."/>
            <person name="Mimuro M."/>
            <person name="Miyashita H."/>
            <person name="Tsuchiya T."/>
            <person name="Sasamoto S."/>
            <person name="Watanabe A."/>
            <person name="Kawashima K."/>
            <person name="Kishida Y."/>
            <person name="Kiyokawa C."/>
            <person name="Kohara M."/>
            <person name="Matsumoto M."/>
            <person name="Matsuno A."/>
            <person name="Nakazaki N."/>
            <person name="Shimpo S."/>
            <person name="Takeuchi C."/>
            <person name="Yamada M."/>
            <person name="Tabata S."/>
        </authorList>
    </citation>
    <scope>NUCLEOTIDE SEQUENCE [LARGE SCALE GENOMIC DNA]</scope>
    <source>
        <strain evidence="5">ATCC 29082 / PCC 7421</strain>
    </source>
</reference>